<dbReference type="Proteomes" id="UP001519308">
    <property type="component" value="Unassembled WGS sequence"/>
</dbReference>
<reference evidence="1 2" key="1">
    <citation type="submission" date="2021-03" db="EMBL/GenBank/DDBJ databases">
        <title>Genomic Encyclopedia of Type Strains, Phase IV (KMG-IV): sequencing the most valuable type-strain genomes for metagenomic binning, comparative biology and taxonomic classification.</title>
        <authorList>
            <person name="Goeker M."/>
        </authorList>
    </citation>
    <scope>NUCLEOTIDE SEQUENCE [LARGE SCALE GENOMIC DNA]</scope>
    <source>
        <strain evidence="1 2">DSM 28650</strain>
    </source>
</reference>
<dbReference type="EMBL" id="JAGGLL010000028">
    <property type="protein sequence ID" value="MBP2023398.1"/>
    <property type="molecule type" value="Genomic_DNA"/>
</dbReference>
<comment type="caution">
    <text evidence="1">The sequence shown here is derived from an EMBL/GenBank/DDBJ whole genome shotgun (WGS) entry which is preliminary data.</text>
</comment>
<protein>
    <submittedName>
        <fullName evidence="1">Uncharacterized protein</fullName>
    </submittedName>
</protein>
<evidence type="ECO:0000313" key="1">
    <source>
        <dbReference type="EMBL" id="MBP2023398.1"/>
    </source>
</evidence>
<sequence>MADVEFYGTVSSFFMYIKELYLVYRFSASC</sequence>
<proteinExistence type="predicted"/>
<name>A0ABS4K6I0_9CLOT</name>
<gene>
    <name evidence="1" type="ORF">J2Z44_003235</name>
</gene>
<organism evidence="1 2">
    <name type="scientific">Clostridium punense</name>
    <dbReference type="NCBI Taxonomy" id="1054297"/>
    <lineage>
        <taxon>Bacteria</taxon>
        <taxon>Bacillati</taxon>
        <taxon>Bacillota</taxon>
        <taxon>Clostridia</taxon>
        <taxon>Eubacteriales</taxon>
        <taxon>Clostridiaceae</taxon>
        <taxon>Clostridium</taxon>
    </lineage>
</organism>
<evidence type="ECO:0000313" key="2">
    <source>
        <dbReference type="Proteomes" id="UP001519308"/>
    </source>
</evidence>
<accession>A0ABS4K6I0</accession>
<keyword evidence="2" id="KW-1185">Reference proteome</keyword>